<reference evidence="2 3" key="1">
    <citation type="journal article" date="2012" name="J. Bacteriol.">
        <title>Complete Genome Sequence of Leptospirillum ferrooxidans Strain C2-3, Isolated from a Fresh Volcanic Ash Deposit on the Island of Miyake, Japan.</title>
        <authorList>
            <person name="Fujimura R."/>
            <person name="Sato Y."/>
            <person name="Nishizawa T."/>
            <person name="Oshima K."/>
            <person name="Kim S.-W."/>
            <person name="Hattori M."/>
            <person name="Kamijo T."/>
            <person name="Ohta H."/>
        </authorList>
    </citation>
    <scope>NUCLEOTIDE SEQUENCE [LARGE SCALE GENOMIC DNA]</scope>
    <source>
        <strain evidence="2 3">C2-3</strain>
    </source>
</reference>
<dbReference type="InterPro" id="IPR050553">
    <property type="entry name" value="Thioredoxin_ResA/DsbE_sf"/>
</dbReference>
<dbReference type="InterPro" id="IPR013766">
    <property type="entry name" value="Thioredoxin_domain"/>
</dbReference>
<gene>
    <name evidence="2" type="ordered locus">LFE_2141</name>
</gene>
<dbReference type="AlphaFoldDB" id="I0IRB5"/>
<dbReference type="KEGG" id="lfc:LFE_2141"/>
<organism evidence="2 3">
    <name type="scientific">Leptospirillum ferrooxidans (strain C2-3)</name>
    <dbReference type="NCBI Taxonomy" id="1162668"/>
    <lineage>
        <taxon>Bacteria</taxon>
        <taxon>Pseudomonadati</taxon>
        <taxon>Nitrospirota</taxon>
        <taxon>Nitrospiria</taxon>
        <taxon>Nitrospirales</taxon>
        <taxon>Nitrospiraceae</taxon>
        <taxon>Leptospirillum</taxon>
    </lineage>
</organism>
<dbReference type="PANTHER" id="PTHR42852:SF13">
    <property type="entry name" value="PROTEIN DIPZ"/>
    <property type="match status" value="1"/>
</dbReference>
<name>I0IRB5_LEPFC</name>
<protein>
    <submittedName>
        <fullName evidence="2">Putative thioredoxin family protein</fullName>
    </submittedName>
</protein>
<dbReference type="eggNOG" id="COG0526">
    <property type="taxonomic scope" value="Bacteria"/>
</dbReference>
<dbReference type="EMBL" id="AP012342">
    <property type="protein sequence ID" value="BAM07814.1"/>
    <property type="molecule type" value="Genomic_DNA"/>
</dbReference>
<dbReference type="PATRIC" id="fig|1162668.3.peg.2539"/>
<dbReference type="Gene3D" id="3.40.30.10">
    <property type="entry name" value="Glutaredoxin"/>
    <property type="match status" value="1"/>
</dbReference>
<dbReference type="InterPro" id="IPR000866">
    <property type="entry name" value="AhpC/TSA"/>
</dbReference>
<dbReference type="PROSITE" id="PS51352">
    <property type="entry name" value="THIOREDOXIN_2"/>
    <property type="match status" value="1"/>
</dbReference>
<reference evidence="3" key="2">
    <citation type="submission" date="2012-03" db="EMBL/GenBank/DDBJ databases">
        <title>The complete genome sequence of the pioneer microbe on fresh volcanic deposit, Leptospirillum ferrooxidans strain C2-3.</title>
        <authorList>
            <person name="Fujimura R."/>
            <person name="Sato Y."/>
            <person name="Nishizawa T."/>
            <person name="Nanba K."/>
            <person name="Oshima K."/>
            <person name="Hattori M."/>
            <person name="Kamijo T."/>
            <person name="Ohta H."/>
        </authorList>
    </citation>
    <scope>NUCLEOTIDE SEQUENCE [LARGE SCALE GENOMIC DNA]</scope>
    <source>
        <strain evidence="3">C2-3</strain>
    </source>
</reference>
<dbReference type="Pfam" id="PF00578">
    <property type="entry name" value="AhpC-TSA"/>
    <property type="match status" value="1"/>
</dbReference>
<dbReference type="Proteomes" id="UP000007382">
    <property type="component" value="Chromosome"/>
</dbReference>
<sequence length="156" mass="17331">MCVVPVKASTEGKLAPDISLHDMNGKIWTLSSLRGKWVLLNFWATWCGPCIKEMPDLEHFSQTPTAKRMVILAVSESLASHKKIVDFLGKYHITYTVLNDSFGEVADSYHVRGLPSSALISPDGHLVWFLEGAIPFSSPDFQKTYLPKAFFSGASR</sequence>
<dbReference type="RefSeq" id="WP_014450297.1">
    <property type="nucleotide sequence ID" value="NC_017094.1"/>
</dbReference>
<dbReference type="GO" id="GO:0016491">
    <property type="term" value="F:oxidoreductase activity"/>
    <property type="evidence" value="ECO:0007669"/>
    <property type="project" value="InterPro"/>
</dbReference>
<dbReference type="SUPFAM" id="SSF52833">
    <property type="entry name" value="Thioredoxin-like"/>
    <property type="match status" value="1"/>
</dbReference>
<evidence type="ECO:0000313" key="3">
    <source>
        <dbReference type="Proteomes" id="UP000007382"/>
    </source>
</evidence>
<accession>I0IRB5</accession>
<feature type="domain" description="Thioredoxin" evidence="1">
    <location>
        <begin position="9"/>
        <end position="151"/>
    </location>
</feature>
<dbReference type="GO" id="GO:0016209">
    <property type="term" value="F:antioxidant activity"/>
    <property type="evidence" value="ECO:0007669"/>
    <property type="project" value="InterPro"/>
</dbReference>
<keyword evidence="3" id="KW-1185">Reference proteome</keyword>
<dbReference type="CDD" id="cd02966">
    <property type="entry name" value="TlpA_like_family"/>
    <property type="match status" value="1"/>
</dbReference>
<dbReference type="HOGENOM" id="CLU_042529_11_2_0"/>
<proteinExistence type="predicted"/>
<dbReference type="InterPro" id="IPR036249">
    <property type="entry name" value="Thioredoxin-like_sf"/>
</dbReference>
<dbReference type="PANTHER" id="PTHR42852">
    <property type="entry name" value="THIOL:DISULFIDE INTERCHANGE PROTEIN DSBE"/>
    <property type="match status" value="1"/>
</dbReference>
<evidence type="ECO:0000313" key="2">
    <source>
        <dbReference type="EMBL" id="BAM07814.1"/>
    </source>
</evidence>
<dbReference type="STRING" id="1162668.LFE_2141"/>
<evidence type="ECO:0000259" key="1">
    <source>
        <dbReference type="PROSITE" id="PS51352"/>
    </source>
</evidence>